<accession>D0LZ37</accession>
<dbReference type="RefSeq" id="WP_012827115.1">
    <property type="nucleotide sequence ID" value="NC_013440.1"/>
</dbReference>
<evidence type="ECO:0000313" key="3">
    <source>
        <dbReference type="Proteomes" id="UP000001880"/>
    </source>
</evidence>
<dbReference type="EMBL" id="CP001804">
    <property type="protein sequence ID" value="ACY14507.1"/>
    <property type="molecule type" value="Genomic_DNA"/>
</dbReference>
<feature type="compositionally biased region" description="Gly residues" evidence="1">
    <location>
        <begin position="176"/>
        <end position="197"/>
    </location>
</feature>
<reference evidence="2 3" key="1">
    <citation type="journal article" date="2010" name="Stand. Genomic Sci.">
        <title>Complete genome sequence of Haliangium ochraceum type strain (SMP-2).</title>
        <authorList>
            <consortium name="US DOE Joint Genome Institute (JGI-PGF)"/>
            <person name="Ivanova N."/>
            <person name="Daum C."/>
            <person name="Lang E."/>
            <person name="Abt B."/>
            <person name="Kopitz M."/>
            <person name="Saunders E."/>
            <person name="Lapidus A."/>
            <person name="Lucas S."/>
            <person name="Glavina Del Rio T."/>
            <person name="Nolan M."/>
            <person name="Tice H."/>
            <person name="Copeland A."/>
            <person name="Cheng J.F."/>
            <person name="Chen F."/>
            <person name="Bruce D."/>
            <person name="Goodwin L."/>
            <person name="Pitluck S."/>
            <person name="Mavromatis K."/>
            <person name="Pati A."/>
            <person name="Mikhailova N."/>
            <person name="Chen A."/>
            <person name="Palaniappan K."/>
            <person name="Land M."/>
            <person name="Hauser L."/>
            <person name="Chang Y.J."/>
            <person name="Jeffries C.D."/>
            <person name="Detter J.C."/>
            <person name="Brettin T."/>
            <person name="Rohde M."/>
            <person name="Goker M."/>
            <person name="Bristow J."/>
            <person name="Markowitz V."/>
            <person name="Eisen J.A."/>
            <person name="Hugenholtz P."/>
            <person name="Kyrpides N.C."/>
            <person name="Klenk H.P."/>
        </authorList>
    </citation>
    <scope>NUCLEOTIDE SEQUENCE [LARGE SCALE GENOMIC DNA]</scope>
    <source>
        <strain evidence="3">DSM 14365 / CIP 107738 / JCM 11303 / AJ 13395 / SMP-2</strain>
    </source>
</reference>
<protein>
    <submittedName>
        <fullName evidence="2">Uncharacterized protein</fullName>
    </submittedName>
</protein>
<dbReference type="HOGENOM" id="CLU_753917_0_0_7"/>
<dbReference type="AlphaFoldDB" id="D0LZ37"/>
<dbReference type="STRING" id="502025.Hoch_1961"/>
<evidence type="ECO:0000256" key="1">
    <source>
        <dbReference type="SAM" id="MobiDB-lite"/>
    </source>
</evidence>
<proteinExistence type="predicted"/>
<feature type="region of interest" description="Disordered" evidence="1">
    <location>
        <begin position="168"/>
        <end position="199"/>
    </location>
</feature>
<organism evidence="2 3">
    <name type="scientific">Haliangium ochraceum (strain DSM 14365 / JCM 11303 / SMP-2)</name>
    <dbReference type="NCBI Taxonomy" id="502025"/>
    <lineage>
        <taxon>Bacteria</taxon>
        <taxon>Pseudomonadati</taxon>
        <taxon>Myxococcota</taxon>
        <taxon>Polyangia</taxon>
        <taxon>Haliangiales</taxon>
        <taxon>Kofleriaceae</taxon>
        <taxon>Haliangium</taxon>
    </lineage>
</organism>
<name>D0LZ37_HALO1</name>
<evidence type="ECO:0000313" key="2">
    <source>
        <dbReference type="EMBL" id="ACY14507.1"/>
    </source>
</evidence>
<sequence length="367" mass="37107">MSARALSRWPMGRALLLAAVVVSGLLIPAAMRSASADDVARAGAETGARAEAEAVVAVLPLTATHQRMRLYGAPVASALAKYLGGASGLRVEPLGPSDVVPARVTFVVDGRIVKTASDAVALEARVRDPERGATLAVVAVEPRPLAEIDRLAEELATALAPALQPPRVPASAAVDGDGGTGAGVPGTGTGTGAGGAAATGARGAALPASAPSMLVFTGEGQAADGAVPVRAAATRAGGELARRLGYQTLPGPGRDGAKAASLAAAVRSASAPLGVVIEVREVRFTWTGVLLAQGTVRALLVDARGEVVYDRVHTTDTLVGNRGDRHVAVVGFVLDQAVDIFVPEIRRVLRARGASGASPRARAQERR</sequence>
<keyword evidence="3" id="KW-1185">Reference proteome</keyword>
<dbReference type="Proteomes" id="UP000001880">
    <property type="component" value="Chromosome"/>
</dbReference>
<dbReference type="KEGG" id="hoh:Hoch_1961"/>
<gene>
    <name evidence="2" type="ordered locus">Hoch_1961</name>
</gene>